<feature type="domain" description="Polysaccharide biosynthesis protein CapD-like" evidence="1">
    <location>
        <begin position="46"/>
        <end position="91"/>
    </location>
</feature>
<dbReference type="Pfam" id="PF02719">
    <property type="entry name" value="Polysacc_synt_2"/>
    <property type="match status" value="1"/>
</dbReference>
<reference evidence="2 3" key="1">
    <citation type="submission" date="2024-07" db="EMBL/GenBank/DDBJ databases">
        <title>Section-level genome sequencing and comparative genomics of Aspergillus sections Usti and Cavernicolus.</title>
        <authorList>
            <consortium name="Lawrence Berkeley National Laboratory"/>
            <person name="Nybo J.L."/>
            <person name="Vesth T.C."/>
            <person name="Theobald S."/>
            <person name="Frisvad J.C."/>
            <person name="Larsen T.O."/>
            <person name="Kjaerboelling I."/>
            <person name="Rothschild-Mancinelli K."/>
            <person name="Lyhne E.K."/>
            <person name="Kogle M.E."/>
            <person name="Barry K."/>
            <person name="Clum A."/>
            <person name="Na H."/>
            <person name="Ledsgaard L."/>
            <person name="Lin J."/>
            <person name="Lipzen A."/>
            <person name="Kuo A."/>
            <person name="Riley R."/>
            <person name="Mondo S."/>
            <person name="Labutti K."/>
            <person name="Haridas S."/>
            <person name="Pangalinan J."/>
            <person name="Salamov A.A."/>
            <person name="Simmons B.A."/>
            <person name="Magnuson J.K."/>
            <person name="Chen J."/>
            <person name="Drula E."/>
            <person name="Henrissat B."/>
            <person name="Wiebenga A."/>
            <person name="Lubbers R.J."/>
            <person name="Gomes A.C."/>
            <person name="Makela M.R."/>
            <person name="Stajich J."/>
            <person name="Grigoriev I.V."/>
            <person name="Mortensen U.H."/>
            <person name="De Vries R.P."/>
            <person name="Baker S.E."/>
            <person name="Andersen M.R."/>
        </authorList>
    </citation>
    <scope>NUCLEOTIDE SEQUENCE [LARGE SCALE GENOMIC DNA]</scope>
    <source>
        <strain evidence="2 3">CBS 588.65</strain>
    </source>
</reference>
<keyword evidence="3" id="KW-1185">Reference proteome</keyword>
<comment type="caution">
    <text evidence="2">The sequence shown here is derived from an EMBL/GenBank/DDBJ whole genome shotgun (WGS) entry which is preliminary data.</text>
</comment>
<dbReference type="EMBL" id="JBFXLT010000197">
    <property type="protein sequence ID" value="KAL2802253.1"/>
    <property type="molecule type" value="Genomic_DNA"/>
</dbReference>
<evidence type="ECO:0000259" key="1">
    <source>
        <dbReference type="Pfam" id="PF02719"/>
    </source>
</evidence>
<dbReference type="SUPFAM" id="SSF51735">
    <property type="entry name" value="NAD(P)-binding Rossmann-fold domains"/>
    <property type="match status" value="1"/>
</dbReference>
<protein>
    <recommendedName>
        <fullName evidence="1">Polysaccharide biosynthesis protein CapD-like domain-containing protein</fullName>
    </recommendedName>
</protein>
<name>A0ABR4GT47_9EURO</name>
<evidence type="ECO:0000313" key="3">
    <source>
        <dbReference type="Proteomes" id="UP001610334"/>
    </source>
</evidence>
<proteinExistence type="predicted"/>
<sequence length="178" mass="19440">MLLDRAFQTKSITQPPFPAFTTVWHDESYADISPLHPELSAMGKTVIITGAGGSIGRATAISFDHVSASNIVLLGRDAAKLQETQKALSCTSTVHSVSLTDEQGLRGNCNYSKDNIKDADTDEWWRNFETIVKGTMVTSKVFHPTAYAEHAAIIGLTSGPLVSLLWQPSVHRRSLRQS</sequence>
<accession>A0ABR4GT47</accession>
<dbReference type="Gene3D" id="3.40.50.720">
    <property type="entry name" value="NAD(P)-binding Rossmann-like Domain"/>
    <property type="match status" value="1"/>
</dbReference>
<dbReference type="InterPro" id="IPR036291">
    <property type="entry name" value="NAD(P)-bd_dom_sf"/>
</dbReference>
<dbReference type="Proteomes" id="UP001610334">
    <property type="component" value="Unassembled WGS sequence"/>
</dbReference>
<gene>
    <name evidence="2" type="ORF">BJX63DRAFT_438070</name>
</gene>
<dbReference type="InterPro" id="IPR003869">
    <property type="entry name" value="Polysac_CapD-like"/>
</dbReference>
<evidence type="ECO:0000313" key="2">
    <source>
        <dbReference type="EMBL" id="KAL2802253.1"/>
    </source>
</evidence>
<organism evidence="2 3">
    <name type="scientific">Aspergillus granulosus</name>
    <dbReference type="NCBI Taxonomy" id="176169"/>
    <lineage>
        <taxon>Eukaryota</taxon>
        <taxon>Fungi</taxon>
        <taxon>Dikarya</taxon>
        <taxon>Ascomycota</taxon>
        <taxon>Pezizomycotina</taxon>
        <taxon>Eurotiomycetes</taxon>
        <taxon>Eurotiomycetidae</taxon>
        <taxon>Eurotiales</taxon>
        <taxon>Aspergillaceae</taxon>
        <taxon>Aspergillus</taxon>
        <taxon>Aspergillus subgen. Nidulantes</taxon>
    </lineage>
</organism>